<gene>
    <name evidence="9" type="ORF">B6F84_12125</name>
</gene>
<evidence type="ECO:0000256" key="6">
    <source>
        <dbReference type="ARBA" id="ARBA00023136"/>
    </source>
</evidence>
<dbReference type="AlphaFoldDB" id="A0A1W6K2L8"/>
<feature type="transmembrane region" description="Helical" evidence="7">
    <location>
        <begin position="493"/>
        <end position="516"/>
    </location>
</feature>
<keyword evidence="6 7" id="KW-0472">Membrane</keyword>
<feature type="transmembrane region" description="Helical" evidence="7">
    <location>
        <begin position="139"/>
        <end position="161"/>
    </location>
</feature>
<evidence type="ECO:0000256" key="5">
    <source>
        <dbReference type="ARBA" id="ARBA00022989"/>
    </source>
</evidence>
<dbReference type="PANTHER" id="PTHR42751">
    <property type="entry name" value="SODIUM/HYDROGEN EXCHANGER FAMILY/TRKA DOMAIN PROTEIN"/>
    <property type="match status" value="1"/>
</dbReference>
<feature type="transmembrane region" description="Helical" evidence="7">
    <location>
        <begin position="50"/>
        <end position="66"/>
    </location>
</feature>
<dbReference type="KEGG" id="aman:B6F84_12125"/>
<feature type="transmembrane region" description="Helical" evidence="7">
    <location>
        <begin position="407"/>
        <end position="429"/>
    </location>
</feature>
<evidence type="ECO:0000313" key="9">
    <source>
        <dbReference type="EMBL" id="ARM76684.1"/>
    </source>
</evidence>
<dbReference type="RefSeq" id="WP_148692479.1">
    <property type="nucleotide sequence ID" value="NZ_CP020477.1"/>
</dbReference>
<evidence type="ECO:0000256" key="7">
    <source>
        <dbReference type="SAM" id="Phobius"/>
    </source>
</evidence>
<feature type="transmembrane region" description="Helical" evidence="7">
    <location>
        <begin position="260"/>
        <end position="277"/>
    </location>
</feature>
<dbReference type="GO" id="GO:1902600">
    <property type="term" value="P:proton transmembrane transport"/>
    <property type="evidence" value="ECO:0007669"/>
    <property type="project" value="InterPro"/>
</dbReference>
<comment type="subcellular location">
    <subcellularLocation>
        <location evidence="1">Membrane</location>
        <topology evidence="1">Multi-pass membrane protein</topology>
    </subcellularLocation>
</comment>
<feature type="transmembrane region" description="Helical" evidence="7">
    <location>
        <begin position="528"/>
        <end position="548"/>
    </location>
</feature>
<dbReference type="OrthoDB" id="43520at2157"/>
<dbReference type="Pfam" id="PF00999">
    <property type="entry name" value="Na_H_Exchanger"/>
    <property type="match status" value="1"/>
</dbReference>
<evidence type="ECO:0000313" key="10">
    <source>
        <dbReference type="Proteomes" id="UP000193404"/>
    </source>
</evidence>
<dbReference type="InterPro" id="IPR006153">
    <property type="entry name" value="Cation/H_exchanger_TM"/>
</dbReference>
<dbReference type="STRING" id="282676.B6F84_12125"/>
<evidence type="ECO:0000259" key="8">
    <source>
        <dbReference type="Pfam" id="PF00999"/>
    </source>
</evidence>
<dbReference type="Proteomes" id="UP000193404">
    <property type="component" value="Chromosome"/>
</dbReference>
<sequence length="595" mass="66843">MNYENLGLILLLALGLAFILSKLKISPIIAYLLAGVIGTSYLGINFNSPYFSLITSLALNLIAFEIGSGFDISKARELFTRALTIALVEMTLIVMISYYTGIFILHLGTIGSAFLILASIDTSTSIIYKLTGGNKKFDLLIAVASIEDIEVFFIYSILVALGGSFSLTKIISIVLQVVIASFMIYVFAKFFLNRVLFKPSRIEDESILTLLPIALVFIFAAISQITGVPETLTMILAGIAFSSVSGSGKVIQYISPIREFALIFFFLSVGGLLKINISITTFMLISFLIILIKYFSFSTANWITGSRFVDSFVDGIYMIPLSEFGIITSLDAIQQGINIYAVYIISIVVVILSSILASVIIPRVDRIRKLLNRTYSNSKVLLQMDLAISWFNKTVVKNITPISKSTLLKSFIQITFYIIVPFFLFPTLYRFEDAILSPLRISWLFYPFFAFSVFLAIVLLLRFTIEMVRVYYTLLGEIIIRAHNLKSKLIREFWNGIVDIAGHGVTFYILVVMLFYVALELPVVVEHIPSFIVGPGILVGFIGSMIYIRRIRFKTITKFYLFSKRKPNQKSIIKLTKNVILKMKKNKERIIAPNE</sequence>
<name>A0A1W6K2L8_9CREN</name>
<dbReference type="GO" id="GO:0016020">
    <property type="term" value="C:membrane"/>
    <property type="evidence" value="ECO:0007669"/>
    <property type="project" value="UniProtKB-SubCell"/>
</dbReference>
<protein>
    <submittedName>
        <fullName evidence="9">Sodium:proton antiporter</fullName>
    </submittedName>
</protein>
<feature type="transmembrane region" description="Helical" evidence="7">
    <location>
        <begin position="441"/>
        <end position="461"/>
    </location>
</feature>
<evidence type="ECO:0000256" key="1">
    <source>
        <dbReference type="ARBA" id="ARBA00004141"/>
    </source>
</evidence>
<feature type="transmembrane region" description="Helical" evidence="7">
    <location>
        <begin position="167"/>
        <end position="187"/>
    </location>
</feature>
<evidence type="ECO:0000256" key="2">
    <source>
        <dbReference type="ARBA" id="ARBA00005551"/>
    </source>
</evidence>
<feature type="transmembrane region" description="Helical" evidence="7">
    <location>
        <begin position="207"/>
        <end position="225"/>
    </location>
</feature>
<proteinExistence type="inferred from homology"/>
<keyword evidence="4 7" id="KW-0812">Transmembrane</keyword>
<dbReference type="EMBL" id="CP020477">
    <property type="protein sequence ID" value="ARM76684.1"/>
    <property type="molecule type" value="Genomic_DNA"/>
</dbReference>
<dbReference type="Gene3D" id="1.20.1530.20">
    <property type="match status" value="1"/>
</dbReference>
<feature type="transmembrane region" description="Helical" evidence="7">
    <location>
        <begin position="339"/>
        <end position="361"/>
    </location>
</feature>
<comment type="similarity">
    <text evidence="2">Belongs to the monovalent cation:proton antiporter 2 (CPA2) transporter (TC 2.A.37) family.</text>
</comment>
<keyword evidence="5 7" id="KW-1133">Transmembrane helix</keyword>
<keyword evidence="3" id="KW-0813">Transport</keyword>
<evidence type="ECO:0000256" key="3">
    <source>
        <dbReference type="ARBA" id="ARBA00022448"/>
    </source>
</evidence>
<keyword evidence="10" id="KW-1185">Reference proteome</keyword>
<organism evidence="9 10">
    <name type="scientific">Acidianus manzaensis</name>
    <dbReference type="NCBI Taxonomy" id="282676"/>
    <lineage>
        <taxon>Archaea</taxon>
        <taxon>Thermoproteota</taxon>
        <taxon>Thermoprotei</taxon>
        <taxon>Sulfolobales</taxon>
        <taxon>Sulfolobaceae</taxon>
        <taxon>Acidianus</taxon>
    </lineage>
</organism>
<dbReference type="GeneID" id="41591683"/>
<dbReference type="InterPro" id="IPR038770">
    <property type="entry name" value="Na+/solute_symporter_sf"/>
</dbReference>
<evidence type="ECO:0000256" key="4">
    <source>
        <dbReference type="ARBA" id="ARBA00022692"/>
    </source>
</evidence>
<reference evidence="9 10" key="1">
    <citation type="submission" date="2017-03" db="EMBL/GenBank/DDBJ databases">
        <title>Sulfur activation and transportation mechanism of thermophilic Archaea Acidianus manzaensis YN-25.</title>
        <authorList>
            <person name="Ma Y."/>
            <person name="Yang Y."/>
            <person name="Xia J."/>
        </authorList>
    </citation>
    <scope>NUCLEOTIDE SEQUENCE [LARGE SCALE GENOMIC DNA]</scope>
    <source>
        <strain evidence="9 10">YN-25</strain>
    </source>
</reference>
<accession>A0A1W6K2L8</accession>
<feature type="transmembrane region" description="Helical" evidence="7">
    <location>
        <begin position="104"/>
        <end position="127"/>
    </location>
</feature>
<feature type="transmembrane region" description="Helical" evidence="7">
    <location>
        <begin position="6"/>
        <end position="21"/>
    </location>
</feature>
<dbReference type="GO" id="GO:0015297">
    <property type="term" value="F:antiporter activity"/>
    <property type="evidence" value="ECO:0007669"/>
    <property type="project" value="InterPro"/>
</dbReference>
<feature type="domain" description="Cation/H+ exchanger transmembrane" evidence="8">
    <location>
        <begin position="10"/>
        <end position="363"/>
    </location>
</feature>
<feature type="transmembrane region" description="Helical" evidence="7">
    <location>
        <begin position="231"/>
        <end position="248"/>
    </location>
</feature>
<feature type="transmembrane region" description="Helical" evidence="7">
    <location>
        <begin position="78"/>
        <end position="98"/>
    </location>
</feature>
<dbReference type="PANTHER" id="PTHR42751:SF3">
    <property type="entry name" value="SODIUM_GLUTAMATE SYMPORTER"/>
    <property type="match status" value="1"/>
</dbReference>